<feature type="transmembrane region" description="Helical" evidence="9">
    <location>
        <begin position="223"/>
        <end position="246"/>
    </location>
</feature>
<proteinExistence type="inferred from homology"/>
<evidence type="ECO:0000256" key="4">
    <source>
        <dbReference type="ARBA" id="ARBA00022475"/>
    </source>
</evidence>
<dbReference type="PANTHER" id="PTHR21716">
    <property type="entry name" value="TRANSMEMBRANE PROTEIN"/>
    <property type="match status" value="1"/>
</dbReference>
<dbReference type="InterPro" id="IPR002549">
    <property type="entry name" value="AI-2E-like"/>
</dbReference>
<evidence type="ECO:0000256" key="2">
    <source>
        <dbReference type="ARBA" id="ARBA00009773"/>
    </source>
</evidence>
<keyword evidence="6 9" id="KW-1133">Transmembrane helix</keyword>
<feature type="region of interest" description="Disordered" evidence="8">
    <location>
        <begin position="362"/>
        <end position="387"/>
    </location>
</feature>
<keyword evidence="4" id="KW-1003">Cell membrane</keyword>
<feature type="transmembrane region" description="Helical" evidence="9">
    <location>
        <begin position="76"/>
        <end position="97"/>
    </location>
</feature>
<organism evidence="10 11">
    <name type="scientific">Corynebacterium hansenii</name>
    <dbReference type="NCBI Taxonomy" id="394964"/>
    <lineage>
        <taxon>Bacteria</taxon>
        <taxon>Bacillati</taxon>
        <taxon>Actinomycetota</taxon>
        <taxon>Actinomycetes</taxon>
        <taxon>Mycobacteriales</taxon>
        <taxon>Corynebacteriaceae</taxon>
        <taxon>Corynebacterium</taxon>
    </lineage>
</organism>
<dbReference type="PANTHER" id="PTHR21716:SF53">
    <property type="entry name" value="PERMEASE PERM-RELATED"/>
    <property type="match status" value="1"/>
</dbReference>
<comment type="subcellular location">
    <subcellularLocation>
        <location evidence="1">Cell membrane</location>
        <topology evidence="1">Multi-pass membrane protein</topology>
    </subcellularLocation>
</comment>
<gene>
    <name evidence="10" type="ORF">ACFORJ_08055</name>
</gene>
<dbReference type="EMBL" id="JBHRZN010000002">
    <property type="protein sequence ID" value="MFC3850118.1"/>
    <property type="molecule type" value="Genomic_DNA"/>
</dbReference>
<evidence type="ECO:0000256" key="9">
    <source>
        <dbReference type="SAM" id="Phobius"/>
    </source>
</evidence>
<keyword evidence="5 9" id="KW-0812">Transmembrane</keyword>
<evidence type="ECO:0000313" key="10">
    <source>
        <dbReference type="EMBL" id="MFC3850118.1"/>
    </source>
</evidence>
<comment type="caution">
    <text evidence="10">The sequence shown here is derived from an EMBL/GenBank/DDBJ whole genome shotgun (WGS) entry which is preliminary data.</text>
</comment>
<name>A0ABV7ZNN3_9CORY</name>
<comment type="similarity">
    <text evidence="2">Belongs to the autoinducer-2 exporter (AI-2E) (TC 2.A.86) family.</text>
</comment>
<feature type="transmembrane region" description="Helical" evidence="9">
    <location>
        <begin position="12"/>
        <end position="37"/>
    </location>
</feature>
<feature type="compositionally biased region" description="Basic and acidic residues" evidence="8">
    <location>
        <begin position="378"/>
        <end position="387"/>
    </location>
</feature>
<evidence type="ECO:0000256" key="1">
    <source>
        <dbReference type="ARBA" id="ARBA00004651"/>
    </source>
</evidence>
<keyword evidence="3" id="KW-0813">Transport</keyword>
<dbReference type="RefSeq" id="WP_290289583.1">
    <property type="nucleotide sequence ID" value="NZ_CP047211.1"/>
</dbReference>
<feature type="transmembrane region" description="Helical" evidence="9">
    <location>
        <begin position="252"/>
        <end position="273"/>
    </location>
</feature>
<evidence type="ECO:0000256" key="7">
    <source>
        <dbReference type="ARBA" id="ARBA00023136"/>
    </source>
</evidence>
<dbReference type="PROSITE" id="PS51257">
    <property type="entry name" value="PROKAR_LIPOPROTEIN"/>
    <property type="match status" value="1"/>
</dbReference>
<keyword evidence="11" id="KW-1185">Reference proteome</keyword>
<evidence type="ECO:0000256" key="6">
    <source>
        <dbReference type="ARBA" id="ARBA00022989"/>
    </source>
</evidence>
<sequence>MNRMRDRLARDLPYPVVLAAAWAACAVLIAGAAWVAGTVVGKLLIVIIPLAVAVLFSAMLSPLARFLRRTLRFPSALAALASVFVLLGVFVGGFALATERLAVGFGQLRQGAREGIDQVMAWLRTGPLHLSIDPGTDVTAGIRDWAGQSSGALASGALSIGATAVDVIAGMLICLLSLFFFLHQGDRIWRFCLRFVPRGARAEFHEAMRRGWVSLGNYSRTQIGVAAINAAGIGIGAWIMGIPLVIPSTILVFLASFVPIVGAIVSGAVVVLIAMVDKGAMAALIMLAIVVGVHFLETHVLQPFLMGHAVSIHPLAVIVVVAAGTYLFGLAGALFAVPLTALLNSSIGYAMGNDPFPALVDGGPGAGGETAGEAAVEPDGHRPRGSS</sequence>
<evidence type="ECO:0000256" key="3">
    <source>
        <dbReference type="ARBA" id="ARBA00022448"/>
    </source>
</evidence>
<accession>A0ABV7ZNN3</accession>
<dbReference type="Pfam" id="PF01594">
    <property type="entry name" value="AI-2E_transport"/>
    <property type="match status" value="1"/>
</dbReference>
<evidence type="ECO:0000313" key="11">
    <source>
        <dbReference type="Proteomes" id="UP001595751"/>
    </source>
</evidence>
<feature type="transmembrane region" description="Helical" evidence="9">
    <location>
        <begin position="280"/>
        <end position="296"/>
    </location>
</feature>
<feature type="transmembrane region" description="Helical" evidence="9">
    <location>
        <begin position="43"/>
        <end position="64"/>
    </location>
</feature>
<feature type="transmembrane region" description="Helical" evidence="9">
    <location>
        <begin position="316"/>
        <end position="343"/>
    </location>
</feature>
<feature type="transmembrane region" description="Helical" evidence="9">
    <location>
        <begin position="157"/>
        <end position="182"/>
    </location>
</feature>
<keyword evidence="7 9" id="KW-0472">Membrane</keyword>
<protein>
    <submittedName>
        <fullName evidence="10">AI-2E family transporter</fullName>
    </submittedName>
</protein>
<evidence type="ECO:0000256" key="8">
    <source>
        <dbReference type="SAM" id="MobiDB-lite"/>
    </source>
</evidence>
<reference evidence="11" key="1">
    <citation type="journal article" date="2019" name="Int. J. Syst. Evol. Microbiol.">
        <title>The Global Catalogue of Microorganisms (GCM) 10K type strain sequencing project: providing services to taxonomists for standard genome sequencing and annotation.</title>
        <authorList>
            <consortium name="The Broad Institute Genomics Platform"/>
            <consortium name="The Broad Institute Genome Sequencing Center for Infectious Disease"/>
            <person name="Wu L."/>
            <person name="Ma J."/>
        </authorList>
    </citation>
    <scope>NUCLEOTIDE SEQUENCE [LARGE SCALE GENOMIC DNA]</scope>
    <source>
        <strain evidence="11">CCUG 53252</strain>
    </source>
</reference>
<dbReference type="Proteomes" id="UP001595751">
    <property type="component" value="Unassembled WGS sequence"/>
</dbReference>
<evidence type="ECO:0000256" key="5">
    <source>
        <dbReference type="ARBA" id="ARBA00022692"/>
    </source>
</evidence>